<dbReference type="RefSeq" id="WP_332081438.1">
    <property type="nucleotide sequence ID" value="NZ_JAZHYN010000017.1"/>
</dbReference>
<protein>
    <submittedName>
        <fullName evidence="3">FAD-dependent oxidoreductase</fullName>
        <ecNumber evidence="3">1.-.-.-</ecNumber>
    </submittedName>
</protein>
<evidence type="ECO:0000313" key="3">
    <source>
        <dbReference type="EMBL" id="MEF3366426.1"/>
    </source>
</evidence>
<sequence length="387" mass="42427">MKRVTVERIKGHPSFDAIVIGAGVSGAMIAEALTEKGLDVAIIDRRGAVLGSTPASTALVQYEIDVPLSKLSKQIGKERSTRVWRRSKLTLDSLRERTRALGVSADCVNRDSLLLDGDELDPDALFHEYEARREAGFENAFLDAKAVRARFGIKGRAAILTYDNMATNPRRLTAGYLHAALTRGAKIFAPYEVIGVDCGVHRVTLEMASGETLKASSLVFATGYEWVKGIPHPGQSIASTWALATRPQPRRLWPEHCFIWEASDPYLYMRVSPDFRIICGGEDEDFSDEPMRDALMDEKIQKISMKLKKIFPQLDTTPAFQWCANFGKSETGTPTIGAIPGMKNCYAAMGYGGNGITFSAMASQILSTTLAGGIDPDADLFSFNRSF</sequence>
<accession>A0ABU7XGB7</accession>
<dbReference type="EC" id="1.-.-.-" evidence="3"/>
<evidence type="ECO:0000259" key="2">
    <source>
        <dbReference type="Pfam" id="PF01266"/>
    </source>
</evidence>
<comment type="caution">
    <text evidence="3">The sequence shown here is derived from an EMBL/GenBank/DDBJ whole genome shotgun (WGS) entry which is preliminary data.</text>
</comment>
<dbReference type="SUPFAM" id="SSF51905">
    <property type="entry name" value="FAD/NAD(P)-binding domain"/>
    <property type="match status" value="1"/>
</dbReference>
<reference evidence="3 4" key="1">
    <citation type="submission" date="2024-02" db="EMBL/GenBank/DDBJ databases">
        <authorList>
            <person name="Grouzdev D."/>
        </authorList>
    </citation>
    <scope>NUCLEOTIDE SEQUENCE [LARGE SCALE GENOMIC DNA]</scope>
    <source>
        <strain evidence="3 4">9N</strain>
    </source>
</reference>
<dbReference type="EMBL" id="JAZHYN010000017">
    <property type="protein sequence ID" value="MEF3366426.1"/>
    <property type="molecule type" value="Genomic_DNA"/>
</dbReference>
<dbReference type="Gene3D" id="3.30.9.10">
    <property type="entry name" value="D-Amino Acid Oxidase, subunit A, domain 2"/>
    <property type="match status" value="1"/>
</dbReference>
<dbReference type="PANTHER" id="PTHR13847">
    <property type="entry name" value="SARCOSINE DEHYDROGENASE-RELATED"/>
    <property type="match status" value="1"/>
</dbReference>
<name>A0ABU7XGB7_9HYPH</name>
<dbReference type="Proteomes" id="UP001350748">
    <property type="component" value="Unassembled WGS sequence"/>
</dbReference>
<dbReference type="Gene3D" id="3.50.50.60">
    <property type="entry name" value="FAD/NAD(P)-binding domain"/>
    <property type="match status" value="1"/>
</dbReference>
<dbReference type="PANTHER" id="PTHR13847:SF201">
    <property type="entry name" value="PUTATIBE OXIDOREDUCTASE"/>
    <property type="match status" value="1"/>
</dbReference>
<dbReference type="GO" id="GO:0016491">
    <property type="term" value="F:oxidoreductase activity"/>
    <property type="evidence" value="ECO:0007669"/>
    <property type="project" value="UniProtKB-KW"/>
</dbReference>
<keyword evidence="1 3" id="KW-0560">Oxidoreductase</keyword>
<proteinExistence type="predicted"/>
<dbReference type="InterPro" id="IPR006076">
    <property type="entry name" value="FAD-dep_OxRdtase"/>
</dbReference>
<gene>
    <name evidence="3" type="ORF">V3H18_07755</name>
</gene>
<organism evidence="3 4">
    <name type="scientific">Methylocystis borbori</name>
    <dbReference type="NCBI Taxonomy" id="3118750"/>
    <lineage>
        <taxon>Bacteria</taxon>
        <taxon>Pseudomonadati</taxon>
        <taxon>Pseudomonadota</taxon>
        <taxon>Alphaproteobacteria</taxon>
        <taxon>Hyphomicrobiales</taxon>
        <taxon>Methylocystaceae</taxon>
        <taxon>Methylocystis</taxon>
    </lineage>
</organism>
<dbReference type="InterPro" id="IPR036188">
    <property type="entry name" value="FAD/NAD-bd_sf"/>
</dbReference>
<evidence type="ECO:0000256" key="1">
    <source>
        <dbReference type="ARBA" id="ARBA00023002"/>
    </source>
</evidence>
<keyword evidence="4" id="KW-1185">Reference proteome</keyword>
<dbReference type="Pfam" id="PF01266">
    <property type="entry name" value="DAO"/>
    <property type="match status" value="1"/>
</dbReference>
<evidence type="ECO:0000313" key="4">
    <source>
        <dbReference type="Proteomes" id="UP001350748"/>
    </source>
</evidence>
<feature type="domain" description="FAD dependent oxidoreductase" evidence="2">
    <location>
        <begin position="16"/>
        <end position="366"/>
    </location>
</feature>